<evidence type="ECO:0000313" key="2">
    <source>
        <dbReference type="EMBL" id="MYM18864.1"/>
    </source>
</evidence>
<gene>
    <name evidence="2" type="ORF">GSY69_02420</name>
</gene>
<feature type="domain" description="VOC" evidence="1">
    <location>
        <begin position="6"/>
        <end position="137"/>
    </location>
</feature>
<dbReference type="AlphaFoldDB" id="A0A6N9H5I7"/>
<keyword evidence="3" id="KW-1185">Reference proteome</keyword>
<dbReference type="SUPFAM" id="SSF54593">
    <property type="entry name" value="Glyoxalase/Bleomycin resistance protein/Dihydroxybiphenyl dioxygenase"/>
    <property type="match status" value="1"/>
</dbReference>
<dbReference type="InterPro" id="IPR041581">
    <property type="entry name" value="Glyoxalase_6"/>
</dbReference>
<dbReference type="InterPro" id="IPR037523">
    <property type="entry name" value="VOC_core"/>
</dbReference>
<dbReference type="PROSITE" id="PS51819">
    <property type="entry name" value="VOC"/>
    <property type="match status" value="1"/>
</dbReference>
<dbReference type="PANTHER" id="PTHR35908:SF1">
    <property type="entry name" value="CONSERVED PROTEIN"/>
    <property type="match status" value="1"/>
</dbReference>
<evidence type="ECO:0000313" key="3">
    <source>
        <dbReference type="Proteomes" id="UP000469215"/>
    </source>
</evidence>
<dbReference type="InterPro" id="IPR029068">
    <property type="entry name" value="Glyas_Bleomycin-R_OHBP_Dase"/>
</dbReference>
<sequence length="154" mass="16899">MTEMPRVLHTAIDAPDCRALAEFYRALLGLRYRPGDEPPAGSAEDDADWLVLIEDGGRRVLAFQQKTDTAAPTWPSEDVPMQMHLDFAVPNVEALQRQGHRAEELGARLLSDQSHDREEPLLVLADPAGHPFCLLVQAAPPAAESSIDVPDQRG</sequence>
<reference evidence="2 3" key="1">
    <citation type="submission" date="2020-01" db="EMBL/GenBank/DDBJ databases">
        <authorList>
            <person name="Deng T."/>
        </authorList>
    </citation>
    <scope>NUCLEOTIDE SEQUENCE [LARGE SCALE GENOMIC DNA]</scope>
    <source>
        <strain evidence="2 3">5221</strain>
    </source>
</reference>
<dbReference type="Gene3D" id="3.10.180.10">
    <property type="entry name" value="2,3-Dihydroxybiphenyl 1,2-Dioxygenase, domain 1"/>
    <property type="match status" value="1"/>
</dbReference>
<accession>A0A6N9H5I7</accession>
<proteinExistence type="predicted"/>
<dbReference type="EMBL" id="WWEQ01000006">
    <property type="protein sequence ID" value="MYM18864.1"/>
    <property type="molecule type" value="Genomic_DNA"/>
</dbReference>
<evidence type="ECO:0000259" key="1">
    <source>
        <dbReference type="PROSITE" id="PS51819"/>
    </source>
</evidence>
<name>A0A6N9H5I7_9MICO</name>
<dbReference type="Pfam" id="PF18029">
    <property type="entry name" value="Glyoxalase_6"/>
    <property type="match status" value="1"/>
</dbReference>
<organism evidence="2 3">
    <name type="scientific">Brevibacterium rongguiense</name>
    <dbReference type="NCBI Taxonomy" id="2695267"/>
    <lineage>
        <taxon>Bacteria</taxon>
        <taxon>Bacillati</taxon>
        <taxon>Actinomycetota</taxon>
        <taxon>Actinomycetes</taxon>
        <taxon>Micrococcales</taxon>
        <taxon>Brevibacteriaceae</taxon>
        <taxon>Brevibacterium</taxon>
    </lineage>
</organism>
<comment type="caution">
    <text evidence="2">The sequence shown here is derived from an EMBL/GenBank/DDBJ whole genome shotgun (WGS) entry which is preliminary data.</text>
</comment>
<protein>
    <submittedName>
        <fullName evidence="2">VOC family protein</fullName>
    </submittedName>
</protein>
<dbReference type="PANTHER" id="PTHR35908">
    <property type="entry name" value="HYPOTHETICAL FUSION PROTEIN"/>
    <property type="match status" value="1"/>
</dbReference>
<dbReference type="CDD" id="cd06587">
    <property type="entry name" value="VOC"/>
    <property type="match status" value="1"/>
</dbReference>
<dbReference type="Proteomes" id="UP000469215">
    <property type="component" value="Unassembled WGS sequence"/>
</dbReference>
<dbReference type="RefSeq" id="WP_160952305.1">
    <property type="nucleotide sequence ID" value="NZ_WWEQ01000006.1"/>
</dbReference>